<dbReference type="EMBL" id="QPKB01000006">
    <property type="protein sequence ID" value="RWR87398.1"/>
    <property type="molecule type" value="Genomic_DNA"/>
</dbReference>
<dbReference type="GO" id="GO:0045893">
    <property type="term" value="P:positive regulation of DNA-templated transcription"/>
    <property type="evidence" value="ECO:0007669"/>
    <property type="project" value="UniProtKB-ARBA"/>
</dbReference>
<proteinExistence type="predicted"/>
<dbReference type="PRINTS" id="PR00404">
    <property type="entry name" value="MADSDOMAIN"/>
</dbReference>
<organism evidence="8 9">
    <name type="scientific">Cinnamomum micranthum f. kanehirae</name>
    <dbReference type="NCBI Taxonomy" id="337451"/>
    <lineage>
        <taxon>Eukaryota</taxon>
        <taxon>Viridiplantae</taxon>
        <taxon>Streptophyta</taxon>
        <taxon>Embryophyta</taxon>
        <taxon>Tracheophyta</taxon>
        <taxon>Spermatophyta</taxon>
        <taxon>Magnoliopsida</taxon>
        <taxon>Magnoliidae</taxon>
        <taxon>Laurales</taxon>
        <taxon>Lauraceae</taxon>
        <taxon>Cinnamomum</taxon>
    </lineage>
</organism>
<evidence type="ECO:0000256" key="6">
    <source>
        <dbReference type="SAM" id="MobiDB-lite"/>
    </source>
</evidence>
<keyword evidence="2" id="KW-0805">Transcription regulation</keyword>
<keyword evidence="4" id="KW-0804">Transcription</keyword>
<dbReference type="PANTHER" id="PTHR11945">
    <property type="entry name" value="MADS BOX PROTEIN"/>
    <property type="match status" value="1"/>
</dbReference>
<feature type="region of interest" description="Disordered" evidence="6">
    <location>
        <begin position="1"/>
        <end position="29"/>
    </location>
</feature>
<evidence type="ECO:0000313" key="9">
    <source>
        <dbReference type="Proteomes" id="UP000283530"/>
    </source>
</evidence>
<gene>
    <name evidence="8" type="ORF">CKAN_01633900</name>
</gene>
<dbReference type="GO" id="GO:0000981">
    <property type="term" value="F:DNA-binding transcription factor activity, RNA polymerase II-specific"/>
    <property type="evidence" value="ECO:0007669"/>
    <property type="project" value="TreeGrafter"/>
</dbReference>
<dbReference type="Pfam" id="PF00319">
    <property type="entry name" value="SRF-TF"/>
    <property type="match status" value="1"/>
</dbReference>
<dbReference type="InterPro" id="IPR036879">
    <property type="entry name" value="TF_MADSbox_sf"/>
</dbReference>
<dbReference type="OrthoDB" id="1898716at2759"/>
<feature type="domain" description="MADS-box" evidence="7">
    <location>
        <begin position="127"/>
        <end position="187"/>
    </location>
</feature>
<feature type="compositionally biased region" description="Basic and acidic residues" evidence="6">
    <location>
        <begin position="1"/>
        <end position="27"/>
    </location>
</feature>
<comment type="caution">
    <text evidence="8">The sequence shown here is derived from an EMBL/GenBank/DDBJ whole genome shotgun (WGS) entry which is preliminary data.</text>
</comment>
<dbReference type="SMART" id="SM00432">
    <property type="entry name" value="MADS"/>
    <property type="match status" value="1"/>
</dbReference>
<comment type="subcellular location">
    <subcellularLocation>
        <location evidence="1">Nucleus</location>
    </subcellularLocation>
</comment>
<name>A0A443P9E9_9MAGN</name>
<dbReference type="GO" id="GO:0046983">
    <property type="term" value="F:protein dimerization activity"/>
    <property type="evidence" value="ECO:0007669"/>
    <property type="project" value="InterPro"/>
</dbReference>
<dbReference type="STRING" id="337451.A0A443P9E9"/>
<protein>
    <submittedName>
        <fullName evidence="8">Agamous-like MADS-box protein AGL61</fullName>
    </submittedName>
</protein>
<dbReference type="SUPFAM" id="SSF55455">
    <property type="entry name" value="SRF-like"/>
    <property type="match status" value="1"/>
</dbReference>
<evidence type="ECO:0000256" key="3">
    <source>
        <dbReference type="ARBA" id="ARBA00023125"/>
    </source>
</evidence>
<reference evidence="8 9" key="1">
    <citation type="journal article" date="2019" name="Nat. Plants">
        <title>Stout camphor tree genome fills gaps in understanding of flowering plant genome evolution.</title>
        <authorList>
            <person name="Chaw S.M."/>
            <person name="Liu Y.C."/>
            <person name="Wu Y.W."/>
            <person name="Wang H.Y."/>
            <person name="Lin C.I."/>
            <person name="Wu C.S."/>
            <person name="Ke H.M."/>
            <person name="Chang L.Y."/>
            <person name="Hsu C.Y."/>
            <person name="Yang H.T."/>
            <person name="Sudianto E."/>
            <person name="Hsu M.H."/>
            <person name="Wu K.P."/>
            <person name="Wang L.N."/>
            <person name="Leebens-Mack J.H."/>
            <person name="Tsai I.J."/>
        </authorList>
    </citation>
    <scope>NUCLEOTIDE SEQUENCE [LARGE SCALE GENOMIC DNA]</scope>
    <source>
        <strain evidence="9">cv. Chaw 1501</strain>
        <tissue evidence="8">Young leaves</tissue>
    </source>
</reference>
<keyword evidence="5" id="KW-0539">Nucleus</keyword>
<dbReference type="PROSITE" id="PS50066">
    <property type="entry name" value="MADS_BOX_2"/>
    <property type="match status" value="1"/>
</dbReference>
<dbReference type="PANTHER" id="PTHR11945:SF534">
    <property type="entry name" value="MYOCYTE-SPECIFIC ENHANCER FACTOR 2"/>
    <property type="match status" value="1"/>
</dbReference>
<accession>A0A443P9E9</accession>
<evidence type="ECO:0000313" key="8">
    <source>
        <dbReference type="EMBL" id="RWR87398.1"/>
    </source>
</evidence>
<evidence type="ECO:0000256" key="2">
    <source>
        <dbReference type="ARBA" id="ARBA00023015"/>
    </source>
</evidence>
<evidence type="ECO:0000256" key="1">
    <source>
        <dbReference type="ARBA" id="ARBA00004123"/>
    </source>
</evidence>
<sequence length="363" mass="41165">MLKPGDGHERERERAKGERRRSEREIGRGSMPWFQERSEIFREKTPSAKEIEKDLKFLGQKHKAMGTRSPSLVVLDCHHHLQHHVVANRPVGFLQVHFTSNNLIAGYELIILFLHIKTKKKSPPKSMGKRKIEMKKIEKKSARQVCFSKRRQILFKKAKELSILCGVDRAVLTFFPAGRLFSFANTDIDSILGRYCKEELPIQRRGASTAAGTAWRGERESSFTNRGVVVFVVVGSIIVSSSNLTKCTAADVKWPSTLDFFSQSSLGDESAANAMHTTYVEPPPLHLPHDGVMQVDSFSLDFAKDDVVLMMPSFEEDYENGLMKSIFEEVDDELMLMSMISRPSTETSFDDMFPPLNIQFGSF</sequence>
<dbReference type="Gene3D" id="3.40.1810.10">
    <property type="entry name" value="Transcription factor, MADS-box"/>
    <property type="match status" value="1"/>
</dbReference>
<dbReference type="GO" id="GO:0000978">
    <property type="term" value="F:RNA polymerase II cis-regulatory region sequence-specific DNA binding"/>
    <property type="evidence" value="ECO:0007669"/>
    <property type="project" value="TreeGrafter"/>
</dbReference>
<dbReference type="GO" id="GO:0005634">
    <property type="term" value="C:nucleus"/>
    <property type="evidence" value="ECO:0007669"/>
    <property type="project" value="UniProtKB-SubCell"/>
</dbReference>
<dbReference type="Proteomes" id="UP000283530">
    <property type="component" value="Unassembled WGS sequence"/>
</dbReference>
<evidence type="ECO:0000256" key="4">
    <source>
        <dbReference type="ARBA" id="ARBA00023163"/>
    </source>
</evidence>
<keyword evidence="3" id="KW-0238">DNA-binding</keyword>
<evidence type="ECO:0000259" key="7">
    <source>
        <dbReference type="PROSITE" id="PS50066"/>
    </source>
</evidence>
<dbReference type="AlphaFoldDB" id="A0A443P9E9"/>
<keyword evidence="9" id="KW-1185">Reference proteome</keyword>
<evidence type="ECO:0000256" key="5">
    <source>
        <dbReference type="ARBA" id="ARBA00023242"/>
    </source>
</evidence>
<dbReference type="InterPro" id="IPR002100">
    <property type="entry name" value="TF_MADSbox"/>
</dbReference>